<accession>A0ABT7R0A8</accession>
<organism evidence="2 3">
    <name type="scientific">Sulfurovum zhangzhouensis</name>
    <dbReference type="NCBI Taxonomy" id="3019067"/>
    <lineage>
        <taxon>Bacteria</taxon>
        <taxon>Pseudomonadati</taxon>
        <taxon>Campylobacterota</taxon>
        <taxon>Epsilonproteobacteria</taxon>
        <taxon>Campylobacterales</taxon>
        <taxon>Sulfurovaceae</taxon>
        <taxon>Sulfurovum</taxon>
    </lineage>
</organism>
<keyword evidence="3" id="KW-1185">Reference proteome</keyword>
<gene>
    <name evidence="2" type="ORF">PGH07_09945</name>
</gene>
<protein>
    <submittedName>
        <fullName evidence="2">Uncharacterized protein</fullName>
    </submittedName>
</protein>
<name>A0ABT7R0A8_9BACT</name>
<reference evidence="2" key="1">
    <citation type="submission" date="2023-01" db="EMBL/GenBank/DDBJ databases">
        <title>Sulfurovum sp. zt1-1 genome assembly.</title>
        <authorList>
            <person name="Wang J."/>
        </authorList>
    </citation>
    <scope>NUCLEOTIDE SEQUENCE</scope>
    <source>
        <strain evidence="2">Zt1-1</strain>
    </source>
</reference>
<feature type="transmembrane region" description="Helical" evidence="1">
    <location>
        <begin position="103"/>
        <end position="120"/>
    </location>
</feature>
<dbReference type="Proteomes" id="UP001169069">
    <property type="component" value="Unassembled WGS sequence"/>
</dbReference>
<feature type="transmembrane region" description="Helical" evidence="1">
    <location>
        <begin position="61"/>
        <end position="83"/>
    </location>
</feature>
<dbReference type="EMBL" id="JAQIBD010000004">
    <property type="protein sequence ID" value="MDM5272500.1"/>
    <property type="molecule type" value="Genomic_DNA"/>
</dbReference>
<sequence>MFIAIFDLLKLSAIIFIGVIVLLALGINLGNPIRALVRGVGAFFRSSFGFLVGWLRGSSHWTVVLMKIVIIPIIPLIFVYILLREVWEEVGYQYEEGGALKKIVIILILPSLLIGLNFLWDA</sequence>
<proteinExistence type="predicted"/>
<feature type="transmembrane region" description="Helical" evidence="1">
    <location>
        <begin position="12"/>
        <end position="29"/>
    </location>
</feature>
<evidence type="ECO:0000313" key="3">
    <source>
        <dbReference type="Proteomes" id="UP001169069"/>
    </source>
</evidence>
<evidence type="ECO:0000313" key="2">
    <source>
        <dbReference type="EMBL" id="MDM5272500.1"/>
    </source>
</evidence>
<dbReference type="RefSeq" id="WP_289414317.1">
    <property type="nucleotide sequence ID" value="NZ_JAQIBD010000004.1"/>
</dbReference>
<evidence type="ECO:0000256" key="1">
    <source>
        <dbReference type="SAM" id="Phobius"/>
    </source>
</evidence>
<keyword evidence="1" id="KW-1133">Transmembrane helix</keyword>
<keyword evidence="1" id="KW-0812">Transmembrane</keyword>
<keyword evidence="1" id="KW-0472">Membrane</keyword>
<comment type="caution">
    <text evidence="2">The sequence shown here is derived from an EMBL/GenBank/DDBJ whole genome shotgun (WGS) entry which is preliminary data.</text>
</comment>